<dbReference type="Gene3D" id="3.40.50.720">
    <property type="entry name" value="NAD(P)-binding Rossmann-like Domain"/>
    <property type="match status" value="1"/>
</dbReference>
<evidence type="ECO:0000259" key="1">
    <source>
        <dbReference type="Pfam" id="PF03435"/>
    </source>
</evidence>
<name>A0A1M5IB11_9GAMM</name>
<evidence type="ECO:0000313" key="3">
    <source>
        <dbReference type="Proteomes" id="UP000184170"/>
    </source>
</evidence>
<proteinExistence type="predicted"/>
<dbReference type="AlphaFoldDB" id="A0A1M5IB11"/>
<organism evidence="2 3">
    <name type="scientific">Microbulbifer donghaiensis</name>
    <dbReference type="NCBI Taxonomy" id="494016"/>
    <lineage>
        <taxon>Bacteria</taxon>
        <taxon>Pseudomonadati</taxon>
        <taxon>Pseudomonadota</taxon>
        <taxon>Gammaproteobacteria</taxon>
        <taxon>Cellvibrionales</taxon>
        <taxon>Microbulbiferaceae</taxon>
        <taxon>Microbulbifer</taxon>
    </lineage>
</organism>
<sequence>MVKSYIKSYKKRVLILGGYGNFGARIARMLSSESDVQLIIAGHDRFRAELCASNLPGIAEGLRLERDAINLASQLKALHLDLLIHCAGPFQQQQDYRVAQACIESATPYIDIADARRYVCDFNRLSPAAETAGIAMVSGASSLPALSSAVLKEIARELPTIRSVDIAIAPAHRIVRGFATVRAGFESLGESFPLLQNGEWRESYTGNYLHSVKLAHPVGKRWLCDFDVPDLELCPRYLPEVHNARFATGLQPRTLQTGLSVCARLARLHLPTASPRFARLGHKLAAHWPGGSNHGGMLIRADGTDQFGDVASYQWQILGLNGDGPWIPAAPAAALARKYLRGDWSFVGAQACWQLLTVDEILTELAPYSVVTAMERLEPHAQMAPAVAASS</sequence>
<dbReference type="Pfam" id="PF03435">
    <property type="entry name" value="Sacchrp_dh_NADP"/>
    <property type="match status" value="1"/>
</dbReference>
<dbReference type="OrthoDB" id="528778at2"/>
<keyword evidence="3" id="KW-1185">Reference proteome</keyword>
<feature type="domain" description="Saccharopine dehydrogenase NADP binding" evidence="1">
    <location>
        <begin position="13"/>
        <end position="134"/>
    </location>
</feature>
<protein>
    <submittedName>
        <fullName evidence="2">Saccharopine dehydrogenase NADP binding domain-containing protein</fullName>
    </submittedName>
</protein>
<accession>A0A1M5IB11</accession>
<evidence type="ECO:0000313" key="2">
    <source>
        <dbReference type="EMBL" id="SHG25259.1"/>
    </source>
</evidence>
<dbReference type="InterPro" id="IPR036291">
    <property type="entry name" value="NAD(P)-bd_dom_sf"/>
</dbReference>
<dbReference type="Proteomes" id="UP000184170">
    <property type="component" value="Unassembled WGS sequence"/>
</dbReference>
<dbReference type="STRING" id="494016.SAMN04487965_3627"/>
<dbReference type="SUPFAM" id="SSF51735">
    <property type="entry name" value="NAD(P)-binding Rossmann-fold domains"/>
    <property type="match status" value="1"/>
</dbReference>
<dbReference type="InterPro" id="IPR005097">
    <property type="entry name" value="Sacchrp_dh_NADP-bd"/>
</dbReference>
<dbReference type="PANTHER" id="PTHR43796:SF2">
    <property type="entry name" value="CARBOXYNORSPERMIDINE SYNTHASE"/>
    <property type="match status" value="1"/>
</dbReference>
<dbReference type="EMBL" id="FQVA01000010">
    <property type="protein sequence ID" value="SHG25259.1"/>
    <property type="molecule type" value="Genomic_DNA"/>
</dbReference>
<gene>
    <name evidence="2" type="ORF">SAMN04487965_3627</name>
</gene>
<dbReference type="Gene3D" id="3.30.360.10">
    <property type="entry name" value="Dihydrodipicolinate Reductase, domain 2"/>
    <property type="match status" value="1"/>
</dbReference>
<dbReference type="RefSeq" id="WP_073277826.1">
    <property type="nucleotide sequence ID" value="NZ_FQVA01000010.1"/>
</dbReference>
<reference evidence="3" key="1">
    <citation type="submission" date="2016-11" db="EMBL/GenBank/DDBJ databases">
        <authorList>
            <person name="Varghese N."/>
            <person name="Submissions S."/>
        </authorList>
    </citation>
    <scope>NUCLEOTIDE SEQUENCE [LARGE SCALE GENOMIC DNA]</scope>
    <source>
        <strain evidence="3">CGMCC 1.7063</strain>
    </source>
</reference>
<dbReference type="PANTHER" id="PTHR43796">
    <property type="entry name" value="CARBOXYNORSPERMIDINE SYNTHASE"/>
    <property type="match status" value="1"/>
</dbReference>